<dbReference type="Proteomes" id="UP001606134">
    <property type="component" value="Unassembled WGS sequence"/>
</dbReference>
<keyword evidence="1" id="KW-1133">Transmembrane helix</keyword>
<name>A0ABW7H6P2_9BURK</name>
<protein>
    <recommendedName>
        <fullName evidence="4">IPTL-CTERM protein sorting domain-containing protein</fullName>
    </recommendedName>
</protein>
<reference evidence="2 3" key="1">
    <citation type="submission" date="2024-08" db="EMBL/GenBank/DDBJ databases">
        <authorList>
            <person name="Lu H."/>
        </authorList>
    </citation>
    <scope>NUCLEOTIDE SEQUENCE [LARGE SCALE GENOMIC DNA]</scope>
    <source>
        <strain evidence="2 3">BYS78W</strain>
    </source>
</reference>
<feature type="transmembrane region" description="Helical" evidence="1">
    <location>
        <begin position="49"/>
        <end position="67"/>
    </location>
</feature>
<sequence>MYCIATSDGAITSVTQITDPSQCPVLAGTFVALEPSDVPANPFVMSNEAGLMVSGAIATLWCIAWGVRAVRLAL</sequence>
<dbReference type="EMBL" id="JBIGIC010000001">
    <property type="protein sequence ID" value="MFG6485212.1"/>
    <property type="molecule type" value="Genomic_DNA"/>
</dbReference>
<proteinExistence type="predicted"/>
<dbReference type="RefSeq" id="WP_394405664.1">
    <property type="nucleotide sequence ID" value="NZ_JBIGIC010000001.1"/>
</dbReference>
<keyword evidence="1" id="KW-0472">Membrane</keyword>
<comment type="caution">
    <text evidence="2">The sequence shown here is derived from an EMBL/GenBank/DDBJ whole genome shotgun (WGS) entry which is preliminary data.</text>
</comment>
<organism evidence="2 3">
    <name type="scientific">Pelomonas candidula</name>
    <dbReference type="NCBI Taxonomy" id="3299025"/>
    <lineage>
        <taxon>Bacteria</taxon>
        <taxon>Pseudomonadati</taxon>
        <taxon>Pseudomonadota</taxon>
        <taxon>Betaproteobacteria</taxon>
        <taxon>Burkholderiales</taxon>
        <taxon>Sphaerotilaceae</taxon>
        <taxon>Roseateles</taxon>
    </lineage>
</organism>
<evidence type="ECO:0000313" key="2">
    <source>
        <dbReference type="EMBL" id="MFG6485212.1"/>
    </source>
</evidence>
<evidence type="ECO:0000313" key="3">
    <source>
        <dbReference type="Proteomes" id="UP001606134"/>
    </source>
</evidence>
<keyword evidence="3" id="KW-1185">Reference proteome</keyword>
<evidence type="ECO:0000256" key="1">
    <source>
        <dbReference type="SAM" id="Phobius"/>
    </source>
</evidence>
<keyword evidence="1" id="KW-0812">Transmembrane</keyword>
<gene>
    <name evidence="2" type="ORF">ACG04R_00940</name>
</gene>
<evidence type="ECO:0008006" key="4">
    <source>
        <dbReference type="Google" id="ProtNLM"/>
    </source>
</evidence>
<accession>A0ABW7H6P2</accession>